<protein>
    <recommendedName>
        <fullName evidence="3">GIY-YIG domain-containing protein</fullName>
    </recommendedName>
</protein>
<accession>A0ABS4X5J4</accession>
<dbReference type="RefSeq" id="WP_209904502.1">
    <property type="nucleotide sequence ID" value="NZ_BAAAJW010000017.1"/>
</dbReference>
<gene>
    <name evidence="1" type="ORF">JOF43_003706</name>
</gene>
<evidence type="ECO:0008006" key="3">
    <source>
        <dbReference type="Google" id="ProtNLM"/>
    </source>
</evidence>
<dbReference type="EMBL" id="JAGIOD010000002">
    <property type="protein sequence ID" value="MBP2383717.1"/>
    <property type="molecule type" value="Genomic_DNA"/>
</dbReference>
<reference evidence="1 2" key="1">
    <citation type="submission" date="2021-03" db="EMBL/GenBank/DDBJ databases">
        <title>Sequencing the genomes of 1000 actinobacteria strains.</title>
        <authorList>
            <person name="Klenk H.-P."/>
        </authorList>
    </citation>
    <scope>NUCLEOTIDE SEQUENCE [LARGE SCALE GENOMIC DNA]</scope>
    <source>
        <strain evidence="1 2">DSM 14566</strain>
    </source>
</reference>
<dbReference type="Proteomes" id="UP001519290">
    <property type="component" value="Unassembled WGS sequence"/>
</dbReference>
<evidence type="ECO:0000313" key="2">
    <source>
        <dbReference type="Proteomes" id="UP001519290"/>
    </source>
</evidence>
<proteinExistence type="predicted"/>
<evidence type="ECO:0000313" key="1">
    <source>
        <dbReference type="EMBL" id="MBP2383717.1"/>
    </source>
</evidence>
<keyword evidence="2" id="KW-1185">Reference proteome</keyword>
<organism evidence="1 2">
    <name type="scientific">Brachybacterium sacelli</name>
    <dbReference type="NCBI Taxonomy" id="173364"/>
    <lineage>
        <taxon>Bacteria</taxon>
        <taxon>Bacillati</taxon>
        <taxon>Actinomycetota</taxon>
        <taxon>Actinomycetes</taxon>
        <taxon>Micrococcales</taxon>
        <taxon>Dermabacteraceae</taxon>
        <taxon>Brachybacterium</taxon>
    </lineage>
</organism>
<sequence length="184" mass="20099">MVKLMTVDELIKTAEAAGIPLVPALAKECNLYAITDPEGNCLYVGQSASKSGRRVLDEISYRREDPTTAIRSGIVALLVENHGSHHPWRFDPDPFDASRLKAAITDQAWEGGAIDVVKKRLDSGTPPKLGEVEEFLVRSHIRTGCLIGNSEFASQWDGPIGKFADTVAVLAVLTGDVSRRSQRW</sequence>
<comment type="caution">
    <text evidence="1">The sequence shown here is derived from an EMBL/GenBank/DDBJ whole genome shotgun (WGS) entry which is preliminary data.</text>
</comment>
<name>A0ABS4X5J4_9MICO</name>